<evidence type="ECO:0000313" key="2">
    <source>
        <dbReference type="Proteomes" id="UP001057402"/>
    </source>
</evidence>
<sequence length="189" mass="20848">MESPIDPLKNTMSLPPVATAPPPPTSTASQVVLIPCAACKILRRKCAEKCILAPYFPPTEPLKFAIAHRVFGAANIMKFLQEIPETWRADAVNSMVYEANARLRDPVYGCAGAVARLQDQVNELQVQLAVAQAEIINVQSQNTNLFSSLCVGDHQSTQEHPQLMTELHVEEADHDFLDANFMNSEWGSF</sequence>
<proteinExistence type="predicted"/>
<accession>A0ACB9RZU1</accession>
<dbReference type="EMBL" id="CM042881">
    <property type="protein sequence ID" value="KAI4384430.1"/>
    <property type="molecule type" value="Genomic_DNA"/>
</dbReference>
<keyword evidence="2" id="KW-1185">Reference proteome</keyword>
<dbReference type="Proteomes" id="UP001057402">
    <property type="component" value="Chromosome 2"/>
</dbReference>
<comment type="caution">
    <text evidence="1">The sequence shown here is derived from an EMBL/GenBank/DDBJ whole genome shotgun (WGS) entry which is preliminary data.</text>
</comment>
<name>A0ACB9RZU1_9MYRT</name>
<reference evidence="2" key="1">
    <citation type="journal article" date="2023" name="Front. Plant Sci.">
        <title>Chromosomal-level genome assembly of Melastoma candidum provides insights into trichome evolution.</title>
        <authorList>
            <person name="Zhong Y."/>
            <person name="Wu W."/>
            <person name="Sun C."/>
            <person name="Zou P."/>
            <person name="Liu Y."/>
            <person name="Dai S."/>
            <person name="Zhou R."/>
        </authorList>
    </citation>
    <scope>NUCLEOTIDE SEQUENCE [LARGE SCALE GENOMIC DNA]</scope>
</reference>
<evidence type="ECO:0000313" key="1">
    <source>
        <dbReference type="EMBL" id="KAI4384430.1"/>
    </source>
</evidence>
<organism evidence="1 2">
    <name type="scientific">Melastoma candidum</name>
    <dbReference type="NCBI Taxonomy" id="119954"/>
    <lineage>
        <taxon>Eukaryota</taxon>
        <taxon>Viridiplantae</taxon>
        <taxon>Streptophyta</taxon>
        <taxon>Embryophyta</taxon>
        <taxon>Tracheophyta</taxon>
        <taxon>Spermatophyta</taxon>
        <taxon>Magnoliopsida</taxon>
        <taxon>eudicotyledons</taxon>
        <taxon>Gunneridae</taxon>
        <taxon>Pentapetalae</taxon>
        <taxon>rosids</taxon>
        <taxon>malvids</taxon>
        <taxon>Myrtales</taxon>
        <taxon>Melastomataceae</taxon>
        <taxon>Melastomatoideae</taxon>
        <taxon>Melastomateae</taxon>
        <taxon>Melastoma</taxon>
    </lineage>
</organism>
<gene>
    <name evidence="1" type="ORF">MLD38_002589</name>
</gene>
<protein>
    <submittedName>
        <fullName evidence="1">Uncharacterized protein</fullName>
    </submittedName>
</protein>